<feature type="disulfide bond" evidence="3">
    <location>
        <begin position="120"/>
        <end position="140"/>
    </location>
</feature>
<name>A0A2R4SBD6_GRAMO</name>
<protein>
    <submittedName>
        <fullName evidence="5">Pheromone binding protein 1</fullName>
    </submittedName>
</protein>
<organism evidence="5">
    <name type="scientific">Grapholita molesta</name>
    <name type="common">Oriental fruit moth</name>
    <name type="synonym">Cydia molesta</name>
    <dbReference type="NCBI Taxonomy" id="192188"/>
    <lineage>
        <taxon>Eukaryota</taxon>
        <taxon>Metazoa</taxon>
        <taxon>Ecdysozoa</taxon>
        <taxon>Arthropoda</taxon>
        <taxon>Hexapoda</taxon>
        <taxon>Insecta</taxon>
        <taxon>Pterygota</taxon>
        <taxon>Neoptera</taxon>
        <taxon>Endopterygota</taxon>
        <taxon>Lepidoptera</taxon>
        <taxon>Glossata</taxon>
        <taxon>Ditrysia</taxon>
        <taxon>Tortricoidea</taxon>
        <taxon>Tortricidae</taxon>
        <taxon>Olethreutinae</taxon>
        <taxon>Grapholitini</taxon>
        <taxon>Grapholita</taxon>
    </lineage>
</organism>
<comment type="similarity">
    <text evidence="1">Belongs to the PBP/GOBP family.</text>
</comment>
<accession>A0A2R4SBD6</accession>
<dbReference type="SUPFAM" id="SSF47565">
    <property type="entry name" value="Insect pheromone/odorant-binding proteins"/>
    <property type="match status" value="1"/>
</dbReference>
<evidence type="ECO:0000256" key="3">
    <source>
        <dbReference type="PIRSR" id="PIRSR015604-1"/>
    </source>
</evidence>
<dbReference type="Pfam" id="PF01395">
    <property type="entry name" value="PBP_GOBP"/>
    <property type="match status" value="1"/>
</dbReference>
<dbReference type="EMBL" id="MF066363">
    <property type="protein sequence ID" value="AVZ44710.1"/>
    <property type="molecule type" value="mRNA"/>
</dbReference>
<dbReference type="InterPro" id="IPR006170">
    <property type="entry name" value="PBP/GOBP"/>
</dbReference>
<evidence type="ECO:0000256" key="1">
    <source>
        <dbReference type="ARBA" id="ARBA00008098"/>
    </source>
</evidence>
<evidence type="ECO:0000313" key="5">
    <source>
        <dbReference type="EMBL" id="AVZ44710.1"/>
    </source>
</evidence>
<dbReference type="CDD" id="cd23992">
    <property type="entry name" value="PBP_GOBP"/>
    <property type="match status" value="1"/>
</dbReference>
<dbReference type="PIRSF" id="PIRSF015604">
    <property type="entry name" value="Odorant/phero_bd"/>
    <property type="match status" value="1"/>
</dbReference>
<feature type="signal peptide" evidence="4">
    <location>
        <begin position="1"/>
        <end position="23"/>
    </location>
</feature>
<dbReference type="PRINTS" id="PR00484">
    <property type="entry name" value="PBPGOBP"/>
</dbReference>
<dbReference type="AlphaFoldDB" id="A0A2R4SBD6"/>
<dbReference type="SMART" id="SM00708">
    <property type="entry name" value="PhBP"/>
    <property type="match status" value="1"/>
</dbReference>
<keyword evidence="2" id="KW-0813">Transport</keyword>
<dbReference type="InterPro" id="IPR036728">
    <property type="entry name" value="PBP_GOBP_sf"/>
</dbReference>
<dbReference type="OrthoDB" id="7413278at2759"/>
<feature type="disulfide bond" evidence="3">
    <location>
        <begin position="73"/>
        <end position="131"/>
    </location>
</feature>
<keyword evidence="4" id="KW-0732">Signal</keyword>
<dbReference type="Gene3D" id="1.10.238.20">
    <property type="entry name" value="Pheromone/general odorant binding protein domain"/>
    <property type="match status" value="1"/>
</dbReference>
<evidence type="ECO:0000256" key="2">
    <source>
        <dbReference type="ARBA" id="ARBA00022448"/>
    </source>
</evidence>
<sequence>MCKQIKLILVAFMCLSLSKLVDSSQQVIKDMGENFGKALDVCKQEMDLPDSIYMDFMNFWKEDYELTNRFTGCAIMCLSKKLELVDPDLQLHHGNAKDFAMKHGADENLAADLVKIIHDCGNSVPPQEDQCMHVLEWAKCFKKEIHKRDLAPPMDVVVGEVLAEV</sequence>
<dbReference type="InterPro" id="IPR006072">
    <property type="entry name" value="Odorant/phero-bd_Lep"/>
</dbReference>
<dbReference type="GO" id="GO:0005549">
    <property type="term" value="F:odorant binding"/>
    <property type="evidence" value="ECO:0007669"/>
    <property type="project" value="InterPro"/>
</dbReference>
<reference evidence="5" key="1">
    <citation type="submission" date="2017-05" db="EMBL/GenBank/DDBJ databases">
        <title>Cloning Expressing and Functional Analysis of Three Odorant Binding Proteins of Oriental Fruit Moth Grapholitha molesta (Busck).</title>
        <authorList>
            <person name="Chen X."/>
        </authorList>
    </citation>
    <scope>NUCLEOTIDE SEQUENCE</scope>
</reference>
<proteinExistence type="evidence at transcript level"/>
<feature type="disulfide bond" evidence="3">
    <location>
        <begin position="42"/>
        <end position="77"/>
    </location>
</feature>
<keyword evidence="3" id="KW-1015">Disulfide bond</keyword>
<evidence type="ECO:0000256" key="4">
    <source>
        <dbReference type="SAM" id="SignalP"/>
    </source>
</evidence>
<feature type="chain" id="PRO_5015318623" evidence="4">
    <location>
        <begin position="24"/>
        <end position="165"/>
    </location>
</feature>